<evidence type="ECO:0000256" key="2">
    <source>
        <dbReference type="ARBA" id="ARBA00022679"/>
    </source>
</evidence>
<dbReference type="Proteomes" id="UP000033121">
    <property type="component" value="Unassembled WGS sequence"/>
</dbReference>
<dbReference type="PANTHER" id="PTHR10434">
    <property type="entry name" value="1-ACYL-SN-GLYCEROL-3-PHOSPHATE ACYLTRANSFERASE"/>
    <property type="match status" value="1"/>
</dbReference>
<evidence type="ECO:0000313" key="6">
    <source>
        <dbReference type="EMBL" id="GAO42935.1"/>
    </source>
</evidence>
<evidence type="ECO:0000256" key="4">
    <source>
        <dbReference type="SAM" id="Phobius"/>
    </source>
</evidence>
<dbReference type="SMART" id="SM00563">
    <property type="entry name" value="PlsC"/>
    <property type="match status" value="1"/>
</dbReference>
<keyword evidence="7" id="KW-1185">Reference proteome</keyword>
<dbReference type="Pfam" id="PF01553">
    <property type="entry name" value="Acyltransferase"/>
    <property type="match status" value="1"/>
</dbReference>
<evidence type="ECO:0000313" key="7">
    <source>
        <dbReference type="Proteomes" id="UP000033121"/>
    </source>
</evidence>
<proteinExistence type="predicted"/>
<organism evidence="6 7">
    <name type="scientific">Flavihumibacter petaseus NBRC 106054</name>
    <dbReference type="NCBI Taxonomy" id="1220578"/>
    <lineage>
        <taxon>Bacteria</taxon>
        <taxon>Pseudomonadati</taxon>
        <taxon>Bacteroidota</taxon>
        <taxon>Chitinophagia</taxon>
        <taxon>Chitinophagales</taxon>
        <taxon>Chitinophagaceae</taxon>
        <taxon>Flavihumibacter</taxon>
    </lineage>
</organism>
<keyword evidence="4" id="KW-1133">Transmembrane helix</keyword>
<dbReference type="GO" id="GO:0006654">
    <property type="term" value="P:phosphatidic acid biosynthetic process"/>
    <property type="evidence" value="ECO:0007669"/>
    <property type="project" value="TreeGrafter"/>
</dbReference>
<evidence type="ECO:0000256" key="3">
    <source>
        <dbReference type="ARBA" id="ARBA00023315"/>
    </source>
</evidence>
<keyword evidence="3 6" id="KW-0012">Acyltransferase</keyword>
<feature type="domain" description="Phospholipid/glycerol acyltransferase" evidence="5">
    <location>
        <begin position="73"/>
        <end position="212"/>
    </location>
</feature>
<comment type="caution">
    <text evidence="6">The sequence shown here is derived from an EMBL/GenBank/DDBJ whole genome shotgun (WGS) entry which is preliminary data.</text>
</comment>
<dbReference type="AlphaFoldDB" id="A0A0E9N0Q4"/>
<comment type="pathway">
    <text evidence="1">Lipid metabolism.</text>
</comment>
<keyword evidence="2 6" id="KW-0808">Transferase</keyword>
<dbReference type="STRING" id="1220578.FPE01S_02_00400"/>
<dbReference type="PANTHER" id="PTHR10434:SF11">
    <property type="entry name" value="1-ACYL-SN-GLYCEROL-3-PHOSPHATE ACYLTRANSFERASE"/>
    <property type="match status" value="1"/>
</dbReference>
<dbReference type="SUPFAM" id="SSF69593">
    <property type="entry name" value="Glycerol-3-phosphate (1)-acyltransferase"/>
    <property type="match status" value="1"/>
</dbReference>
<evidence type="ECO:0000259" key="5">
    <source>
        <dbReference type="SMART" id="SM00563"/>
    </source>
</evidence>
<gene>
    <name evidence="6" type="ORF">FPE01S_02_00400</name>
</gene>
<keyword evidence="4" id="KW-0472">Membrane</keyword>
<keyword evidence="4" id="KW-0812">Transmembrane</keyword>
<sequence length="283" mass="32256">MMRKYKSVYCDIACFSPNEFGMQELISRLKQIRLVRKMVYAVVGIVSYPGLTIFNRIKIKGTEHLEKLPRNNVLFVSNHQTYFADVITFLHIFCAVKWGKKNRLGLPYYLLNPYTNIYYVAAEETMKGSWISKFFILAGALTVKRTWRTGATEVRRGLDPSDTRKIERALAGSWVITFPQGTTRPFAPGRKGTALIIKKNRPIVVPVVINGFWRAFGKKGLSFKKKGSLLKVEFKAPLTIDYDAPGEVILDQVMDAIEQSRPYMMKVPHLAEAILGKPEKEKT</sequence>
<evidence type="ECO:0000256" key="1">
    <source>
        <dbReference type="ARBA" id="ARBA00005189"/>
    </source>
</evidence>
<dbReference type="InterPro" id="IPR002123">
    <property type="entry name" value="Plipid/glycerol_acylTrfase"/>
</dbReference>
<feature type="transmembrane region" description="Helical" evidence="4">
    <location>
        <begin position="38"/>
        <end position="59"/>
    </location>
</feature>
<dbReference type="GO" id="GO:0003841">
    <property type="term" value="F:1-acylglycerol-3-phosphate O-acyltransferase activity"/>
    <property type="evidence" value="ECO:0007669"/>
    <property type="project" value="TreeGrafter"/>
</dbReference>
<protein>
    <submittedName>
        <fullName evidence="6">Putative acyltransferase</fullName>
    </submittedName>
</protein>
<reference evidence="6 7" key="1">
    <citation type="submission" date="2015-04" db="EMBL/GenBank/DDBJ databases">
        <title>Whole genome shotgun sequence of Flavihumibacter petaseus NBRC 106054.</title>
        <authorList>
            <person name="Miyazawa S."/>
            <person name="Hosoyama A."/>
            <person name="Hashimoto M."/>
            <person name="Noguchi M."/>
            <person name="Tsuchikane K."/>
            <person name="Ohji S."/>
            <person name="Yamazoe A."/>
            <person name="Ichikawa N."/>
            <person name="Kimura A."/>
            <person name="Fujita N."/>
        </authorList>
    </citation>
    <scope>NUCLEOTIDE SEQUENCE [LARGE SCALE GENOMIC DNA]</scope>
    <source>
        <strain evidence="6 7">NBRC 106054</strain>
    </source>
</reference>
<accession>A0A0E9N0Q4</accession>
<dbReference type="CDD" id="cd07989">
    <property type="entry name" value="LPLAT_AGPAT-like"/>
    <property type="match status" value="1"/>
</dbReference>
<name>A0A0E9N0Q4_9BACT</name>
<dbReference type="EMBL" id="BBWV01000002">
    <property type="protein sequence ID" value="GAO42935.1"/>
    <property type="molecule type" value="Genomic_DNA"/>
</dbReference>